<dbReference type="InterPro" id="IPR003594">
    <property type="entry name" value="HATPase_dom"/>
</dbReference>
<evidence type="ECO:0000313" key="17">
    <source>
        <dbReference type="EMBL" id="TVX99411.1"/>
    </source>
</evidence>
<dbReference type="InterPro" id="IPR013767">
    <property type="entry name" value="PAS_fold"/>
</dbReference>
<keyword evidence="18" id="KW-1185">Reference proteome</keyword>
<dbReference type="EC" id="2.7.13.3" evidence="3"/>
<comment type="subcellular location">
    <subcellularLocation>
        <location evidence="2">Cell membrane</location>
        <topology evidence="2">Multi-pass membrane protein</topology>
    </subcellularLocation>
</comment>
<dbReference type="Pfam" id="PF02518">
    <property type="entry name" value="HATPase_c"/>
    <property type="match status" value="1"/>
</dbReference>
<dbReference type="FunFam" id="3.30.450.20:FF:000018">
    <property type="entry name" value="Sensor histidine kinase DcuS"/>
    <property type="match status" value="1"/>
</dbReference>
<keyword evidence="7 14" id="KW-0812">Transmembrane</keyword>
<keyword evidence="11 14" id="KW-1133">Transmembrane helix</keyword>
<dbReference type="Gene3D" id="3.30.565.10">
    <property type="entry name" value="Histidine kinase-like ATPase, C-terminal domain"/>
    <property type="match status" value="1"/>
</dbReference>
<evidence type="ECO:0000256" key="2">
    <source>
        <dbReference type="ARBA" id="ARBA00004651"/>
    </source>
</evidence>
<keyword evidence="10" id="KW-0067">ATP-binding</keyword>
<evidence type="ECO:0000256" key="4">
    <source>
        <dbReference type="ARBA" id="ARBA00022475"/>
    </source>
</evidence>
<dbReference type="PANTHER" id="PTHR44936">
    <property type="entry name" value="SENSOR PROTEIN CREC"/>
    <property type="match status" value="1"/>
</dbReference>
<feature type="domain" description="PAS" evidence="16">
    <location>
        <begin position="212"/>
        <end position="257"/>
    </location>
</feature>
<reference evidence="17 18" key="1">
    <citation type="submission" date="2019-07" db="EMBL/GenBank/DDBJ databases">
        <authorList>
            <person name="Kim J."/>
        </authorList>
    </citation>
    <scope>NUCLEOTIDE SEQUENCE [LARGE SCALE GENOMIC DNA]</scope>
    <source>
        <strain evidence="17 18">JC52</strain>
    </source>
</reference>
<protein>
    <recommendedName>
        <fullName evidence="3">histidine kinase</fullName>
        <ecNumber evidence="3">2.7.13.3</ecNumber>
    </recommendedName>
</protein>
<evidence type="ECO:0000259" key="16">
    <source>
        <dbReference type="PROSITE" id="PS50112"/>
    </source>
</evidence>
<evidence type="ECO:0000256" key="12">
    <source>
        <dbReference type="ARBA" id="ARBA00023012"/>
    </source>
</evidence>
<dbReference type="PANTHER" id="PTHR44936:SF10">
    <property type="entry name" value="SENSOR PROTEIN RSTB"/>
    <property type="match status" value="1"/>
</dbReference>
<evidence type="ECO:0000256" key="11">
    <source>
        <dbReference type="ARBA" id="ARBA00022989"/>
    </source>
</evidence>
<dbReference type="InterPro" id="IPR036890">
    <property type="entry name" value="HATPase_C_sf"/>
</dbReference>
<dbReference type="GO" id="GO:0005524">
    <property type="term" value="F:ATP binding"/>
    <property type="evidence" value="ECO:0007669"/>
    <property type="project" value="UniProtKB-KW"/>
</dbReference>
<dbReference type="Proteomes" id="UP000317036">
    <property type="component" value="Unassembled WGS sequence"/>
</dbReference>
<dbReference type="Pfam" id="PF14689">
    <property type="entry name" value="SPOB_a"/>
    <property type="match status" value="1"/>
</dbReference>
<dbReference type="Pfam" id="PF17203">
    <property type="entry name" value="sCache_3_2"/>
    <property type="match status" value="1"/>
</dbReference>
<evidence type="ECO:0000256" key="8">
    <source>
        <dbReference type="ARBA" id="ARBA00022741"/>
    </source>
</evidence>
<dbReference type="SUPFAM" id="SSF55890">
    <property type="entry name" value="Sporulation response regulatory protein Spo0B"/>
    <property type="match status" value="1"/>
</dbReference>
<dbReference type="PROSITE" id="PS50112">
    <property type="entry name" value="PAS"/>
    <property type="match status" value="1"/>
</dbReference>
<evidence type="ECO:0000256" key="9">
    <source>
        <dbReference type="ARBA" id="ARBA00022777"/>
    </source>
</evidence>
<evidence type="ECO:0000256" key="5">
    <source>
        <dbReference type="ARBA" id="ARBA00022553"/>
    </source>
</evidence>
<dbReference type="Gene3D" id="1.10.287.130">
    <property type="match status" value="1"/>
</dbReference>
<feature type="domain" description="Histidine kinase" evidence="15">
    <location>
        <begin position="335"/>
        <end position="537"/>
    </location>
</feature>
<dbReference type="SUPFAM" id="SSF103190">
    <property type="entry name" value="Sensory domain-like"/>
    <property type="match status" value="1"/>
</dbReference>
<evidence type="ECO:0000256" key="10">
    <source>
        <dbReference type="ARBA" id="ARBA00022840"/>
    </source>
</evidence>
<dbReference type="SUPFAM" id="SSF55785">
    <property type="entry name" value="PYP-like sensor domain (PAS domain)"/>
    <property type="match status" value="1"/>
</dbReference>
<dbReference type="GO" id="GO:0000155">
    <property type="term" value="F:phosphorelay sensor kinase activity"/>
    <property type="evidence" value="ECO:0007669"/>
    <property type="project" value="InterPro"/>
</dbReference>
<evidence type="ECO:0000256" key="13">
    <source>
        <dbReference type="ARBA" id="ARBA00023136"/>
    </source>
</evidence>
<dbReference type="GO" id="GO:0005886">
    <property type="term" value="C:plasma membrane"/>
    <property type="evidence" value="ECO:0007669"/>
    <property type="project" value="UniProtKB-SubCell"/>
</dbReference>
<dbReference type="InterPro" id="IPR035965">
    <property type="entry name" value="PAS-like_dom_sf"/>
</dbReference>
<dbReference type="InterPro" id="IPR033463">
    <property type="entry name" value="sCache_3"/>
</dbReference>
<dbReference type="PROSITE" id="PS50109">
    <property type="entry name" value="HIS_KIN"/>
    <property type="match status" value="1"/>
</dbReference>
<keyword evidence="8" id="KW-0547">Nucleotide-binding</keyword>
<comment type="caution">
    <text evidence="17">The sequence shown here is derived from an EMBL/GenBank/DDBJ whole genome shotgun (WGS) entry which is preliminary data.</text>
</comment>
<dbReference type="InterPro" id="IPR029151">
    <property type="entry name" value="Sensor-like_sf"/>
</dbReference>
<proteinExistence type="predicted"/>
<evidence type="ECO:0000313" key="18">
    <source>
        <dbReference type="Proteomes" id="UP000317036"/>
    </source>
</evidence>
<dbReference type="InterPro" id="IPR004358">
    <property type="entry name" value="Sig_transdc_His_kin-like_C"/>
</dbReference>
<dbReference type="CDD" id="cd00130">
    <property type="entry name" value="PAS"/>
    <property type="match status" value="1"/>
</dbReference>
<evidence type="ECO:0000259" key="15">
    <source>
        <dbReference type="PROSITE" id="PS50109"/>
    </source>
</evidence>
<keyword evidence="12" id="KW-0902">Two-component regulatory system</keyword>
<dbReference type="Pfam" id="PF00989">
    <property type="entry name" value="PAS"/>
    <property type="match status" value="1"/>
</dbReference>
<dbReference type="OrthoDB" id="9792686at2"/>
<accession>A0A559JHR1</accession>
<keyword evidence="6" id="KW-0808">Transferase</keyword>
<keyword evidence="5" id="KW-0597">Phosphoprotein</keyword>
<dbReference type="PRINTS" id="PR00344">
    <property type="entry name" value="BCTRLSENSOR"/>
</dbReference>
<dbReference type="SMART" id="SM00091">
    <property type="entry name" value="PAS"/>
    <property type="match status" value="1"/>
</dbReference>
<keyword evidence="4" id="KW-1003">Cell membrane</keyword>
<gene>
    <name evidence="17" type="ORF">FPZ49_33770</name>
</gene>
<dbReference type="InterPro" id="IPR000014">
    <property type="entry name" value="PAS"/>
</dbReference>
<dbReference type="InterPro" id="IPR050980">
    <property type="entry name" value="2C_sensor_his_kinase"/>
</dbReference>
<dbReference type="AlphaFoldDB" id="A0A559JHR1"/>
<dbReference type="EMBL" id="VNJI01000081">
    <property type="protein sequence ID" value="TVX99411.1"/>
    <property type="molecule type" value="Genomic_DNA"/>
</dbReference>
<dbReference type="InterPro" id="IPR039506">
    <property type="entry name" value="SPOB_a"/>
</dbReference>
<organism evidence="17 18">
    <name type="scientific">Paenibacillus cremeus</name>
    <dbReference type="NCBI Taxonomy" id="2163881"/>
    <lineage>
        <taxon>Bacteria</taxon>
        <taxon>Bacillati</taxon>
        <taxon>Bacillota</taxon>
        <taxon>Bacilli</taxon>
        <taxon>Bacillales</taxon>
        <taxon>Paenibacillaceae</taxon>
        <taxon>Paenibacillus</taxon>
    </lineage>
</organism>
<dbReference type="RefSeq" id="WP_144854875.1">
    <property type="nucleotide sequence ID" value="NZ_VNJI01000081.1"/>
</dbReference>
<sequence length="543" mass="59470">MIWMNQLKLRTKINLLVFLIVGVVVLLTIASIEYLTIERQFDEAGQRALMLARTTAALPETVQAFASPDSVLKLQTLVETIRQKTGAQFIVIADMDQIRIVHPSPSEIGKHMVGEDNGLVLEGQDSITMATGTLGRSIRGKTPIRDASGQQIGIVSVGFLVTAVWRQIGLNLLWIASTGFVALLCGLLGAYLLSGSIKKQLFNMEPFEIAYLAREQSAILESIREGIIAVNSHGDITTCNHEASKMIGLDAREVIGEPIRSILPHSRLPEVLLQGTPHYDQPMIIGNTLVVVNRVPVTTEGRVIGAVASFRDKQQLDQISHRMSDIGRYVDTIRSQRHEFMNKLHLISGLIEMKDYELAKNIIEEVNHDYQSTLDFFLAHIKDPAIVGILIGKLHKAKELSIPLHIDPSSSVPNLVSHRELVITFLGNTIENAFEAINAESETAARKTHPDADRQADIKVYLYEEPERLTVSVRDTGPGIDPALGRSVLQDGVSTKGEGRGTGLALVQRLAANAGGTISVRSSSEGTELKMILPKEGVEKSES</sequence>
<comment type="catalytic activity">
    <reaction evidence="1">
        <text>ATP + protein L-histidine = ADP + protein N-phospho-L-histidine.</text>
        <dbReference type="EC" id="2.7.13.3"/>
    </reaction>
</comment>
<dbReference type="SUPFAM" id="SSF55874">
    <property type="entry name" value="ATPase domain of HSP90 chaperone/DNA topoisomerase II/histidine kinase"/>
    <property type="match status" value="1"/>
</dbReference>
<keyword evidence="13 14" id="KW-0472">Membrane</keyword>
<dbReference type="GO" id="GO:0006355">
    <property type="term" value="P:regulation of DNA-templated transcription"/>
    <property type="evidence" value="ECO:0007669"/>
    <property type="project" value="InterPro"/>
</dbReference>
<dbReference type="InterPro" id="IPR016120">
    <property type="entry name" value="Sig_transdc_His_kin_SpoOB"/>
</dbReference>
<evidence type="ECO:0000256" key="7">
    <source>
        <dbReference type="ARBA" id="ARBA00022692"/>
    </source>
</evidence>
<evidence type="ECO:0000256" key="3">
    <source>
        <dbReference type="ARBA" id="ARBA00012438"/>
    </source>
</evidence>
<evidence type="ECO:0000256" key="14">
    <source>
        <dbReference type="SAM" id="Phobius"/>
    </source>
</evidence>
<dbReference type="NCBIfam" id="TIGR00229">
    <property type="entry name" value="sensory_box"/>
    <property type="match status" value="1"/>
</dbReference>
<dbReference type="InterPro" id="IPR005467">
    <property type="entry name" value="His_kinase_dom"/>
</dbReference>
<evidence type="ECO:0000256" key="1">
    <source>
        <dbReference type="ARBA" id="ARBA00000085"/>
    </source>
</evidence>
<dbReference type="Gene3D" id="3.30.450.20">
    <property type="entry name" value="PAS domain"/>
    <property type="match status" value="2"/>
</dbReference>
<feature type="transmembrane region" description="Helical" evidence="14">
    <location>
        <begin position="172"/>
        <end position="194"/>
    </location>
</feature>
<name>A0A559JHR1_9BACL</name>
<feature type="transmembrane region" description="Helical" evidence="14">
    <location>
        <begin position="15"/>
        <end position="37"/>
    </location>
</feature>
<evidence type="ECO:0000256" key="6">
    <source>
        <dbReference type="ARBA" id="ARBA00022679"/>
    </source>
</evidence>
<keyword evidence="9 17" id="KW-0418">Kinase</keyword>
<dbReference type="SMART" id="SM00387">
    <property type="entry name" value="HATPase_c"/>
    <property type="match status" value="1"/>
</dbReference>